<dbReference type="PANTHER" id="PTHR31717:SF53">
    <property type="entry name" value="BNAA07G24720D PROTEIN"/>
    <property type="match status" value="1"/>
</dbReference>
<dbReference type="InterPro" id="IPR049808">
    <property type="entry name" value="CONSTANS-like_Bbox1"/>
</dbReference>
<evidence type="ECO:0000256" key="1">
    <source>
        <dbReference type="ARBA" id="ARBA00022723"/>
    </source>
</evidence>
<gene>
    <name evidence="6" type="ORF">CARUB_v10020538mg</name>
</gene>
<dbReference type="OrthoDB" id="1588981at2759"/>
<dbReference type="KEGG" id="crb:17894045"/>
<proteinExistence type="predicted"/>
<dbReference type="GO" id="GO:0008270">
    <property type="term" value="F:zinc ion binding"/>
    <property type="evidence" value="ECO:0007669"/>
    <property type="project" value="UniProtKB-KW"/>
</dbReference>
<evidence type="ECO:0000313" key="6">
    <source>
        <dbReference type="EMBL" id="EOA35350.1"/>
    </source>
</evidence>
<dbReference type="STRING" id="81985.R0IB30"/>
<evidence type="ECO:0000259" key="5">
    <source>
        <dbReference type="PROSITE" id="PS50119"/>
    </source>
</evidence>
<evidence type="ECO:0000256" key="4">
    <source>
        <dbReference type="PROSITE-ProRule" id="PRU00024"/>
    </source>
</evidence>
<evidence type="ECO:0000313" key="7">
    <source>
        <dbReference type="Proteomes" id="UP000029121"/>
    </source>
</evidence>
<dbReference type="SMART" id="SM00336">
    <property type="entry name" value="BBOX"/>
    <property type="match status" value="1"/>
</dbReference>
<keyword evidence="7" id="KW-1185">Reference proteome</keyword>
<keyword evidence="1" id="KW-0479">Metal-binding</keyword>
<dbReference type="PANTHER" id="PTHR31717">
    <property type="entry name" value="ZINC FINGER PROTEIN CONSTANS-LIKE 10"/>
    <property type="match status" value="1"/>
</dbReference>
<dbReference type="CDD" id="cd19821">
    <property type="entry name" value="Bbox1_BBX-like"/>
    <property type="match status" value="2"/>
</dbReference>
<name>R0IB30_9BRAS</name>
<dbReference type="EMBL" id="KB870806">
    <property type="protein sequence ID" value="EOA35350.1"/>
    <property type="molecule type" value="Genomic_DNA"/>
</dbReference>
<organism evidence="6 7">
    <name type="scientific">Capsella rubella</name>
    <dbReference type="NCBI Taxonomy" id="81985"/>
    <lineage>
        <taxon>Eukaryota</taxon>
        <taxon>Viridiplantae</taxon>
        <taxon>Streptophyta</taxon>
        <taxon>Embryophyta</taxon>
        <taxon>Tracheophyta</taxon>
        <taxon>Spermatophyta</taxon>
        <taxon>Magnoliopsida</taxon>
        <taxon>eudicotyledons</taxon>
        <taxon>Gunneridae</taxon>
        <taxon>Pentapetalae</taxon>
        <taxon>rosids</taxon>
        <taxon>malvids</taxon>
        <taxon>Brassicales</taxon>
        <taxon>Brassicaceae</taxon>
        <taxon>Camelineae</taxon>
        <taxon>Capsella</taxon>
    </lineage>
</organism>
<feature type="domain" description="B box-type" evidence="5">
    <location>
        <begin position="5"/>
        <end position="52"/>
    </location>
</feature>
<evidence type="ECO:0000256" key="3">
    <source>
        <dbReference type="ARBA" id="ARBA00022833"/>
    </source>
</evidence>
<keyword evidence="2 4" id="KW-0863">Zinc-finger</keyword>
<protein>
    <recommendedName>
        <fullName evidence="5">B box-type domain-containing protein</fullName>
    </recommendedName>
</protein>
<keyword evidence="3" id="KW-0862">Zinc</keyword>
<dbReference type="eggNOG" id="ENOG502QVZU">
    <property type="taxonomic scope" value="Eukaryota"/>
</dbReference>
<evidence type="ECO:0000256" key="2">
    <source>
        <dbReference type="ARBA" id="ARBA00022771"/>
    </source>
</evidence>
<dbReference type="Proteomes" id="UP000029121">
    <property type="component" value="Unassembled WGS sequence"/>
</dbReference>
<sequence length="359" mass="40558">MDNKKMERVCEFCKAYRAVVYCIADAANLCLTCDAKVHSANSLSGRHLRTVLCDSCKNQPCVVRCFDHRMFLCHGCNDKFHGGGGGVSSAHRRRDVACYTGCPRARDFAVMWGFRVMDDDNVSLEESLRMIKSKGRSEMNKVQREAGFVLEQILELEKLQLKEEKDGLSLTERADPSPLELPKKSEERLVDLPQTGKELVVDFSHLSSSSTLGDSFWECKSPYNKNNQLWHQNLQDIGVCEETVCDDDDFHIPDIDLTFRNFEEQFEADPEPIADSNNMFFVSSLDKSNEMKTFSSSFNTSTFAPTLASSSISFTSSETDYPHNHSEQVISFCSPLSSNACQKAISRLKEKKRARAEEK</sequence>
<dbReference type="InterPro" id="IPR000315">
    <property type="entry name" value="Znf_B-box"/>
</dbReference>
<reference evidence="7" key="1">
    <citation type="journal article" date="2013" name="Nat. Genet.">
        <title>The Capsella rubella genome and the genomic consequences of rapid mating system evolution.</title>
        <authorList>
            <person name="Slotte T."/>
            <person name="Hazzouri K.M."/>
            <person name="Agren J.A."/>
            <person name="Koenig D."/>
            <person name="Maumus F."/>
            <person name="Guo Y.L."/>
            <person name="Steige K."/>
            <person name="Platts A.E."/>
            <person name="Escobar J.S."/>
            <person name="Newman L.K."/>
            <person name="Wang W."/>
            <person name="Mandakova T."/>
            <person name="Vello E."/>
            <person name="Smith L.M."/>
            <person name="Henz S.R."/>
            <person name="Steffen J."/>
            <person name="Takuno S."/>
            <person name="Brandvain Y."/>
            <person name="Coop G."/>
            <person name="Andolfatto P."/>
            <person name="Hu T.T."/>
            <person name="Blanchette M."/>
            <person name="Clark R.M."/>
            <person name="Quesneville H."/>
            <person name="Nordborg M."/>
            <person name="Gaut B.S."/>
            <person name="Lysak M.A."/>
            <person name="Jenkins J."/>
            <person name="Grimwood J."/>
            <person name="Chapman J."/>
            <person name="Prochnik S."/>
            <person name="Shu S."/>
            <person name="Rokhsar D."/>
            <person name="Schmutz J."/>
            <person name="Weigel D."/>
            <person name="Wright S.I."/>
        </authorList>
    </citation>
    <scope>NUCLEOTIDE SEQUENCE [LARGE SCALE GENOMIC DNA]</scope>
    <source>
        <strain evidence="7">cv. Monte Gargano</strain>
    </source>
</reference>
<accession>R0IB30</accession>
<dbReference type="PROSITE" id="PS50119">
    <property type="entry name" value="ZF_BBOX"/>
    <property type="match status" value="1"/>
</dbReference>
<dbReference type="AlphaFoldDB" id="R0IB30"/>